<dbReference type="Proteomes" id="UP000292262">
    <property type="component" value="Unassembled WGS sequence"/>
</dbReference>
<dbReference type="AlphaFoldDB" id="A0A4Q7NU59"/>
<proteinExistence type="inferred from homology"/>
<dbReference type="GO" id="GO:0016491">
    <property type="term" value="F:oxidoreductase activity"/>
    <property type="evidence" value="ECO:0007669"/>
    <property type="project" value="UniProtKB-KW"/>
</dbReference>
<dbReference type="InterPro" id="IPR023210">
    <property type="entry name" value="NADP_OxRdtase_dom"/>
</dbReference>
<dbReference type="InterPro" id="IPR050523">
    <property type="entry name" value="AKR_Detox_Biosynth"/>
</dbReference>
<dbReference type="CDD" id="cd19092">
    <property type="entry name" value="AKR_BsYcsN_EcYdhF-like"/>
    <property type="match status" value="1"/>
</dbReference>
<evidence type="ECO:0000313" key="6">
    <source>
        <dbReference type="Proteomes" id="UP000292262"/>
    </source>
</evidence>
<dbReference type="PANTHER" id="PTHR43364:SF1">
    <property type="entry name" value="OXIDOREDUCTASE YDHF"/>
    <property type="match status" value="1"/>
</dbReference>
<name>A0A4Q7NU59_9FLAO</name>
<organism evidence="5 6">
    <name type="scientific">Aquimarina brevivitae</name>
    <dbReference type="NCBI Taxonomy" id="323412"/>
    <lineage>
        <taxon>Bacteria</taxon>
        <taxon>Pseudomonadati</taxon>
        <taxon>Bacteroidota</taxon>
        <taxon>Flavobacteriia</taxon>
        <taxon>Flavobacteriales</taxon>
        <taxon>Flavobacteriaceae</taxon>
        <taxon>Aquimarina</taxon>
    </lineage>
</organism>
<dbReference type="OrthoDB" id="9773828at2"/>
<dbReference type="Pfam" id="PF00248">
    <property type="entry name" value="Aldo_ket_red"/>
    <property type="match status" value="1"/>
</dbReference>
<dbReference type="GO" id="GO:0005829">
    <property type="term" value="C:cytosol"/>
    <property type="evidence" value="ECO:0007669"/>
    <property type="project" value="TreeGrafter"/>
</dbReference>
<dbReference type="RefSeq" id="WP_130287770.1">
    <property type="nucleotide sequence ID" value="NZ_SGXE01000006.1"/>
</dbReference>
<sequence length="301" mass="33553">MTPQKLSNNGLKVSGIVAGCMNWGEWGAQLSVNKTAQLIDNCLEIGVTTFDHADIYGHYTTEALFGKAIKNRSSQRTAMQLITKCGIQLVTPNRPAHQLKSYNTSKDHILKSVDRSLTNLQTDYIDLLLLHRPSPLMRPEEIAEAFTALKDSGKVIHFGVSNFTTSQFELLDSYVMLCTNQIEVSPVQLDPFIDGTLDQCMQKGIAPMAYSTLAGGQFFNSKPSERIQRIKKVLNELANTYSLGMDQILLAWILKHPSNIIPVVGSTKMNRIKDTTEVSRTTLTDQDWFKIYEASLGHEVA</sequence>
<dbReference type="EMBL" id="SGXE01000006">
    <property type="protein sequence ID" value="RZS90733.1"/>
    <property type="molecule type" value="Genomic_DNA"/>
</dbReference>
<protein>
    <submittedName>
        <fullName evidence="5">Putative oxidoreductase</fullName>
    </submittedName>
</protein>
<evidence type="ECO:0000256" key="3">
    <source>
        <dbReference type="ARBA" id="ARBA00038157"/>
    </source>
</evidence>
<keyword evidence="2" id="KW-0560">Oxidoreductase</keyword>
<accession>A0A4Q7NU59</accession>
<feature type="domain" description="NADP-dependent oxidoreductase" evidence="4">
    <location>
        <begin position="16"/>
        <end position="293"/>
    </location>
</feature>
<comment type="caution">
    <text evidence="5">The sequence shown here is derived from an EMBL/GenBank/DDBJ whole genome shotgun (WGS) entry which is preliminary data.</text>
</comment>
<reference evidence="5 6" key="1">
    <citation type="submission" date="2019-02" db="EMBL/GenBank/DDBJ databases">
        <title>Genomic Encyclopedia of Type Strains, Phase IV (KMG-IV): sequencing the most valuable type-strain genomes for metagenomic binning, comparative biology and taxonomic classification.</title>
        <authorList>
            <person name="Goeker M."/>
        </authorList>
    </citation>
    <scope>NUCLEOTIDE SEQUENCE [LARGE SCALE GENOMIC DNA]</scope>
    <source>
        <strain evidence="5 6">DSM 17196</strain>
    </source>
</reference>
<dbReference type="FunFam" id="3.20.20.100:FF:000008">
    <property type="entry name" value="Aldo/keto reductase family oxidoreductase"/>
    <property type="match status" value="1"/>
</dbReference>
<dbReference type="SUPFAM" id="SSF51430">
    <property type="entry name" value="NAD(P)-linked oxidoreductase"/>
    <property type="match status" value="1"/>
</dbReference>
<keyword evidence="1" id="KW-0521">NADP</keyword>
<evidence type="ECO:0000256" key="2">
    <source>
        <dbReference type="ARBA" id="ARBA00023002"/>
    </source>
</evidence>
<evidence type="ECO:0000256" key="1">
    <source>
        <dbReference type="ARBA" id="ARBA00022857"/>
    </source>
</evidence>
<dbReference type="PANTHER" id="PTHR43364">
    <property type="entry name" value="NADH-SPECIFIC METHYLGLYOXAL REDUCTASE-RELATED"/>
    <property type="match status" value="1"/>
</dbReference>
<dbReference type="InterPro" id="IPR036812">
    <property type="entry name" value="NAD(P)_OxRdtase_dom_sf"/>
</dbReference>
<gene>
    <name evidence="5" type="ORF">EV197_3264</name>
</gene>
<comment type="similarity">
    <text evidence="3">Belongs to the aldo/keto reductase family. Aldo/keto reductase 2 subfamily.</text>
</comment>
<keyword evidence="6" id="KW-1185">Reference proteome</keyword>
<evidence type="ECO:0000259" key="4">
    <source>
        <dbReference type="Pfam" id="PF00248"/>
    </source>
</evidence>
<evidence type="ECO:0000313" key="5">
    <source>
        <dbReference type="EMBL" id="RZS90733.1"/>
    </source>
</evidence>
<dbReference type="Gene3D" id="3.20.20.100">
    <property type="entry name" value="NADP-dependent oxidoreductase domain"/>
    <property type="match status" value="1"/>
</dbReference>